<proteinExistence type="predicted"/>
<organism evidence="3 4">
    <name type="scientific">Durusdinium trenchii</name>
    <dbReference type="NCBI Taxonomy" id="1381693"/>
    <lineage>
        <taxon>Eukaryota</taxon>
        <taxon>Sar</taxon>
        <taxon>Alveolata</taxon>
        <taxon>Dinophyceae</taxon>
        <taxon>Suessiales</taxon>
        <taxon>Symbiodiniaceae</taxon>
        <taxon>Durusdinium</taxon>
    </lineage>
</organism>
<protein>
    <recommendedName>
        <fullName evidence="2">SET domain-containing protein</fullName>
    </recommendedName>
</protein>
<dbReference type="PANTHER" id="PTHR13271:SF151">
    <property type="entry name" value="SET DOMAIN-CONTAINING PROTEIN 4"/>
    <property type="match status" value="1"/>
</dbReference>
<evidence type="ECO:0000313" key="3">
    <source>
        <dbReference type="EMBL" id="CAK9056951.1"/>
    </source>
</evidence>
<dbReference type="EMBL" id="CAXAMN010021013">
    <property type="protein sequence ID" value="CAK9056951.1"/>
    <property type="molecule type" value="Genomic_DNA"/>
</dbReference>
<dbReference type="PANTHER" id="PTHR13271">
    <property type="entry name" value="UNCHARACTERIZED PUTATIVE METHYLTRANSFERASE"/>
    <property type="match status" value="1"/>
</dbReference>
<dbReference type="InterPro" id="IPR046341">
    <property type="entry name" value="SET_dom_sf"/>
</dbReference>
<name>A0ABP0MZW6_9DINO</name>
<evidence type="ECO:0000256" key="1">
    <source>
        <dbReference type="SAM" id="SignalP"/>
    </source>
</evidence>
<evidence type="ECO:0000313" key="4">
    <source>
        <dbReference type="Proteomes" id="UP001642484"/>
    </source>
</evidence>
<dbReference type="Proteomes" id="UP001642484">
    <property type="component" value="Unassembled WGS sequence"/>
</dbReference>
<feature type="domain" description="SET" evidence="2">
    <location>
        <begin position="27"/>
        <end position="255"/>
    </location>
</feature>
<keyword evidence="4" id="KW-1185">Reference proteome</keyword>
<dbReference type="CDD" id="cd10527">
    <property type="entry name" value="SET_LSMT"/>
    <property type="match status" value="1"/>
</dbReference>
<feature type="signal peptide" evidence="1">
    <location>
        <begin position="1"/>
        <end position="18"/>
    </location>
</feature>
<evidence type="ECO:0000259" key="2">
    <source>
        <dbReference type="PROSITE" id="PS50280"/>
    </source>
</evidence>
<sequence length="539" mass="62125">MWFQGRWAILATLAFADASELPEWLDRGLGHVRIAHEERTGRGLQATSDFAKGEEVLAVPLRHVFALENLENFFAEHPTSENLKDVMSVLQDLQDNSKLLPLDSLAVALAAYRFADWGKLLPQEMVHHPLFYTEDDWIFVENLVSSGVLRSVWNDFLQSWQRVKPLRPGLNQSDYQWAHAILRSRGHSLRIRRAEGPWSTIWGLIPLADFFNMGEDPNVECSTRYVPGLWGFQGSFSCITRRAVRRDENLLVEYISSSEKRTSAVILREYGFVPAENVHDALCFLPSDCAILSCMTCTQELAQLEAQLGESEGRRFIQEAFDRHALLTMSPRVDLNLLARHEHQLLLSLRGELERSQTPKVLYRQWRRITDDWERPRNSDEPRNEAGKLLNVLRDPLQLHTVAWDQAVWDAGQHLLKDWDDLLASELLFSHHDFVPELEQLFRRKRHTALEMHSRDQSMLQCAFSAQALLNGFAWPISDPEHAQLREVKDGQVRSMYFPEPIDHTICPRAFALQAEREWEINEPIRSCSGWSGGEPKVH</sequence>
<dbReference type="InterPro" id="IPR050600">
    <property type="entry name" value="SETD3_SETD6_MTase"/>
</dbReference>
<accession>A0ABP0MZW6</accession>
<feature type="chain" id="PRO_5046770472" description="SET domain-containing protein" evidence="1">
    <location>
        <begin position="19"/>
        <end position="539"/>
    </location>
</feature>
<gene>
    <name evidence="3" type="ORF">CCMP2556_LOCUS28157</name>
</gene>
<reference evidence="3 4" key="1">
    <citation type="submission" date="2024-02" db="EMBL/GenBank/DDBJ databases">
        <authorList>
            <person name="Chen Y."/>
            <person name="Shah S."/>
            <person name="Dougan E. K."/>
            <person name="Thang M."/>
            <person name="Chan C."/>
        </authorList>
    </citation>
    <scope>NUCLEOTIDE SEQUENCE [LARGE SCALE GENOMIC DNA]</scope>
</reference>
<dbReference type="InterPro" id="IPR001214">
    <property type="entry name" value="SET_dom"/>
</dbReference>
<dbReference type="PROSITE" id="PS50280">
    <property type="entry name" value="SET"/>
    <property type="match status" value="1"/>
</dbReference>
<keyword evidence="1" id="KW-0732">Signal</keyword>
<dbReference type="SUPFAM" id="SSF82199">
    <property type="entry name" value="SET domain"/>
    <property type="match status" value="1"/>
</dbReference>
<dbReference type="Gene3D" id="3.90.1410.10">
    <property type="entry name" value="set domain protein methyltransferase, domain 1"/>
    <property type="match status" value="1"/>
</dbReference>
<comment type="caution">
    <text evidence="3">The sequence shown here is derived from an EMBL/GenBank/DDBJ whole genome shotgun (WGS) entry which is preliminary data.</text>
</comment>